<accession>A0AAD8RLJ9</accession>
<reference evidence="5" key="1">
    <citation type="submission" date="2023-07" db="EMBL/GenBank/DDBJ databases">
        <title>A chromosome-level genome assembly of Lolium multiflorum.</title>
        <authorList>
            <person name="Chen Y."/>
            <person name="Copetti D."/>
            <person name="Kolliker R."/>
            <person name="Studer B."/>
        </authorList>
    </citation>
    <scope>NUCLEOTIDE SEQUENCE</scope>
    <source>
        <strain evidence="5">02402/16</strain>
        <tissue evidence="5">Leaf</tissue>
    </source>
</reference>
<evidence type="ECO:0000259" key="4">
    <source>
        <dbReference type="PROSITE" id="PS51722"/>
    </source>
</evidence>
<dbReference type="InterPro" id="IPR050100">
    <property type="entry name" value="TRAFAC_GTPase_members"/>
</dbReference>
<evidence type="ECO:0000313" key="5">
    <source>
        <dbReference type="EMBL" id="KAK1625961.1"/>
    </source>
</evidence>
<dbReference type="InterPro" id="IPR000795">
    <property type="entry name" value="T_Tr_GTP-bd_dom"/>
</dbReference>
<protein>
    <recommendedName>
        <fullName evidence="4">Tr-type G domain-containing protein</fullName>
    </recommendedName>
</protein>
<dbReference type="PROSITE" id="PS00301">
    <property type="entry name" value="G_TR_1"/>
    <property type="match status" value="1"/>
</dbReference>
<dbReference type="GO" id="GO:0003924">
    <property type="term" value="F:GTPase activity"/>
    <property type="evidence" value="ECO:0007669"/>
    <property type="project" value="InterPro"/>
</dbReference>
<gene>
    <name evidence="5" type="ORF">QYE76_000276</name>
</gene>
<feature type="region of interest" description="Disordered" evidence="3">
    <location>
        <begin position="450"/>
        <end position="474"/>
    </location>
</feature>
<organism evidence="5 6">
    <name type="scientific">Lolium multiflorum</name>
    <name type="common">Italian ryegrass</name>
    <name type="synonym">Lolium perenne subsp. multiflorum</name>
    <dbReference type="NCBI Taxonomy" id="4521"/>
    <lineage>
        <taxon>Eukaryota</taxon>
        <taxon>Viridiplantae</taxon>
        <taxon>Streptophyta</taxon>
        <taxon>Embryophyta</taxon>
        <taxon>Tracheophyta</taxon>
        <taxon>Spermatophyta</taxon>
        <taxon>Magnoliopsida</taxon>
        <taxon>Liliopsida</taxon>
        <taxon>Poales</taxon>
        <taxon>Poaceae</taxon>
        <taxon>BOP clade</taxon>
        <taxon>Pooideae</taxon>
        <taxon>Poodae</taxon>
        <taxon>Poeae</taxon>
        <taxon>Poeae Chloroplast Group 2 (Poeae type)</taxon>
        <taxon>Loliodinae</taxon>
        <taxon>Loliinae</taxon>
        <taxon>Lolium</taxon>
    </lineage>
</organism>
<evidence type="ECO:0000256" key="2">
    <source>
        <dbReference type="ARBA" id="ARBA00023134"/>
    </source>
</evidence>
<dbReference type="PANTHER" id="PTHR23115">
    <property type="entry name" value="TRANSLATION FACTOR"/>
    <property type="match status" value="1"/>
</dbReference>
<dbReference type="SUPFAM" id="SSF52540">
    <property type="entry name" value="P-loop containing nucleoside triphosphate hydrolases"/>
    <property type="match status" value="1"/>
</dbReference>
<dbReference type="Gene3D" id="3.40.50.300">
    <property type="entry name" value="P-loop containing nucleotide triphosphate hydrolases"/>
    <property type="match status" value="1"/>
</dbReference>
<keyword evidence="6" id="KW-1185">Reference proteome</keyword>
<dbReference type="InterPro" id="IPR031157">
    <property type="entry name" value="G_TR_CS"/>
</dbReference>
<dbReference type="EMBL" id="JAUUTY010000005">
    <property type="protein sequence ID" value="KAK1625961.1"/>
    <property type="molecule type" value="Genomic_DNA"/>
</dbReference>
<evidence type="ECO:0000256" key="1">
    <source>
        <dbReference type="ARBA" id="ARBA00022741"/>
    </source>
</evidence>
<dbReference type="AlphaFoldDB" id="A0AAD8RLJ9"/>
<sequence>MMLWRRRPWRLGWRRARFPGGGDGTMLGEGLPMVFQRGNLGRRCDDVRAQGQRQRWRTKISSIGSGRLRAQGPRSTPFYAARTRHLRPVPPCASSRTQDGPARAIAELVKKRTGVAREDVAAPFPISPSPDGSYSKLLFVDGEQGPHKQCALWPPIATALSPRVLLLSPCKVLARFRVNCIQSSLESLELNHTNGTVALLQIVSTAPLEFGSHRPCWYMAYIMDTNEEERLKGKTVEVGRAHFETENTRFTILDAPGHKCYIPNMIASASQADIGVLVISARKGEFEAGYESGGQTREHVLLAKTLGVAKLIVVINKMDEPTVQWSKERLTDLRGRPADELQGQSRRGEEAAMMRLGRRRARAVSGRWRRQHACWAREGLAMVVQHVKASTRSREASTMEDDESLRPRCKDLRPALNRPASRGLALPLEEGVGGGEHEAVGAAGEVVVGDGAGERHTDGSVWPGRSVSVGTSKEDHSVGLAASIALMLLA</sequence>
<dbReference type="GO" id="GO:0005525">
    <property type="term" value="F:GTP binding"/>
    <property type="evidence" value="ECO:0007669"/>
    <property type="project" value="UniProtKB-KW"/>
</dbReference>
<dbReference type="Pfam" id="PF00009">
    <property type="entry name" value="GTP_EFTU"/>
    <property type="match status" value="1"/>
</dbReference>
<evidence type="ECO:0000256" key="3">
    <source>
        <dbReference type="SAM" id="MobiDB-lite"/>
    </source>
</evidence>
<dbReference type="PRINTS" id="PR00315">
    <property type="entry name" value="ELONGATNFCT"/>
</dbReference>
<dbReference type="Proteomes" id="UP001231189">
    <property type="component" value="Unassembled WGS sequence"/>
</dbReference>
<name>A0AAD8RLJ9_LOLMU</name>
<dbReference type="InterPro" id="IPR027417">
    <property type="entry name" value="P-loop_NTPase"/>
</dbReference>
<proteinExistence type="predicted"/>
<dbReference type="PROSITE" id="PS51722">
    <property type="entry name" value="G_TR_2"/>
    <property type="match status" value="1"/>
</dbReference>
<evidence type="ECO:0000313" key="6">
    <source>
        <dbReference type="Proteomes" id="UP001231189"/>
    </source>
</evidence>
<keyword evidence="2" id="KW-0342">GTP-binding</keyword>
<feature type="domain" description="Tr-type G" evidence="4">
    <location>
        <begin position="220"/>
        <end position="490"/>
    </location>
</feature>
<comment type="caution">
    <text evidence="5">The sequence shown here is derived from an EMBL/GenBank/DDBJ whole genome shotgun (WGS) entry which is preliminary data.</text>
</comment>
<keyword evidence="1" id="KW-0547">Nucleotide-binding</keyword>